<dbReference type="InterPro" id="IPR003673">
    <property type="entry name" value="CoA-Trfase_fam_III"/>
</dbReference>
<feature type="region of interest" description="Disordered" evidence="1">
    <location>
        <begin position="436"/>
        <end position="480"/>
    </location>
</feature>
<dbReference type="PANTHER" id="PTHR37489">
    <property type="entry name" value="DUF3500 DOMAIN-CONTAINING PROTEIN"/>
    <property type="match status" value="1"/>
</dbReference>
<dbReference type="EMBL" id="BAAAZX010000021">
    <property type="protein sequence ID" value="GAA4013279.1"/>
    <property type="molecule type" value="Genomic_DNA"/>
</dbReference>
<feature type="region of interest" description="Disordered" evidence="1">
    <location>
        <begin position="356"/>
        <end position="400"/>
    </location>
</feature>
<reference evidence="3" key="1">
    <citation type="journal article" date="2019" name="Int. J. Syst. Evol. Microbiol.">
        <title>The Global Catalogue of Microorganisms (GCM) 10K type strain sequencing project: providing services to taxonomists for standard genome sequencing and annotation.</title>
        <authorList>
            <consortium name="The Broad Institute Genomics Platform"/>
            <consortium name="The Broad Institute Genome Sequencing Center for Infectious Disease"/>
            <person name="Wu L."/>
            <person name="Ma J."/>
        </authorList>
    </citation>
    <scope>NUCLEOTIDE SEQUENCE [LARGE SCALE GENOMIC DNA]</scope>
    <source>
        <strain evidence="3">JCM 16924</strain>
    </source>
</reference>
<feature type="compositionally biased region" description="Basic and acidic residues" evidence="1">
    <location>
        <begin position="374"/>
        <end position="386"/>
    </location>
</feature>
<organism evidence="2 3">
    <name type="scientific">Streptomyces plumbiresistens</name>
    <dbReference type="NCBI Taxonomy" id="511811"/>
    <lineage>
        <taxon>Bacteria</taxon>
        <taxon>Bacillati</taxon>
        <taxon>Actinomycetota</taxon>
        <taxon>Actinomycetes</taxon>
        <taxon>Kitasatosporales</taxon>
        <taxon>Streptomycetaceae</taxon>
        <taxon>Streptomyces</taxon>
    </lineage>
</organism>
<proteinExistence type="predicted"/>
<name>A0ABP7SLT9_9ACTN</name>
<keyword evidence="3" id="KW-1185">Reference proteome</keyword>
<dbReference type="Pfam" id="PF02515">
    <property type="entry name" value="CoA_transf_3"/>
    <property type="match status" value="1"/>
</dbReference>
<evidence type="ECO:0000313" key="2">
    <source>
        <dbReference type="EMBL" id="GAA4013279.1"/>
    </source>
</evidence>
<protein>
    <recommendedName>
        <fullName evidence="4">CoA transferase</fullName>
    </recommendedName>
</protein>
<evidence type="ECO:0000313" key="3">
    <source>
        <dbReference type="Proteomes" id="UP001500456"/>
    </source>
</evidence>
<dbReference type="Pfam" id="PF12006">
    <property type="entry name" value="DUF3500"/>
    <property type="match status" value="1"/>
</dbReference>
<dbReference type="SUPFAM" id="SSF89796">
    <property type="entry name" value="CoA-transferase family III (CaiB/BaiF)"/>
    <property type="match status" value="1"/>
</dbReference>
<comment type="caution">
    <text evidence="2">The sequence shown here is derived from an EMBL/GenBank/DDBJ whole genome shotgun (WGS) entry which is preliminary data.</text>
</comment>
<accession>A0ABP7SLT9</accession>
<dbReference type="InterPro" id="IPR021889">
    <property type="entry name" value="DUF3500"/>
</dbReference>
<sequence length="480" mass="51860">MTATTESAEPGPAFLRGVRVLDVTGALAGPYCTTILSDLGADVLKVEPVTGDRMRARRMGPDRRPIPFDLTHRDKGSLAVDMKSAEGADIVRSLARRSDVLVENFRAGAMAQLELDMDTVDDLADPGAVEGTIVPKPPEPDLRYATQVRRYVPARGARRFAGLHEHTARTFAEALLRIPVLAEVVRAWRESAGEPYVGITTDGRVRHGVYELGLAPDVERPPTEAMLRVVEEIRRCTTQEPWQRLTYPLNAPQRRGWSNPEVLVFDNGLRLEELSELSEDGYTLVCHLMRLNGFLGEVVGMTGVMNPGSYQFAILGESPLEQPPGWHLHGHHVCVNALVAGAQMAMNPVFLGAEPDSADVGSEAGATAGCPRTGRADFHRHPDSAKTLRGPQPPGTDPAGMAAPACAICGGAASRGCVPGQPCGPRRGYLCRRTGRRAVAADRHRAAQRPATRRPTGRPHARDAGASSPGDVPDVDRWHR</sequence>
<gene>
    <name evidence="2" type="ORF">GCM10022232_64400</name>
</gene>
<dbReference type="InterPro" id="IPR023606">
    <property type="entry name" value="CoA-Trfase_III_dom_1_sf"/>
</dbReference>
<dbReference type="PANTHER" id="PTHR37489:SF1">
    <property type="entry name" value="DUF3500 DOMAIN-CONTAINING PROTEIN"/>
    <property type="match status" value="1"/>
</dbReference>
<evidence type="ECO:0000256" key="1">
    <source>
        <dbReference type="SAM" id="MobiDB-lite"/>
    </source>
</evidence>
<evidence type="ECO:0008006" key="4">
    <source>
        <dbReference type="Google" id="ProtNLM"/>
    </source>
</evidence>
<dbReference type="Gene3D" id="3.40.50.10540">
    <property type="entry name" value="Crotonobetainyl-coa:carnitine coa-transferase, domain 1"/>
    <property type="match status" value="1"/>
</dbReference>
<dbReference type="Proteomes" id="UP001500456">
    <property type="component" value="Unassembled WGS sequence"/>
</dbReference>